<feature type="signal peptide" evidence="2">
    <location>
        <begin position="1"/>
        <end position="32"/>
    </location>
</feature>
<feature type="compositionally biased region" description="Basic and acidic residues" evidence="1">
    <location>
        <begin position="92"/>
        <end position="103"/>
    </location>
</feature>
<organism evidence="3 4">
    <name type="scientific">Meloidogyne incognita</name>
    <name type="common">Southern root-knot nematode worm</name>
    <name type="synonym">Oxyuris incognita</name>
    <dbReference type="NCBI Taxonomy" id="6306"/>
    <lineage>
        <taxon>Eukaryota</taxon>
        <taxon>Metazoa</taxon>
        <taxon>Ecdysozoa</taxon>
        <taxon>Nematoda</taxon>
        <taxon>Chromadorea</taxon>
        <taxon>Rhabditida</taxon>
        <taxon>Tylenchina</taxon>
        <taxon>Tylenchomorpha</taxon>
        <taxon>Tylenchoidea</taxon>
        <taxon>Meloidogynidae</taxon>
        <taxon>Meloidogyninae</taxon>
        <taxon>Meloidogyne</taxon>
        <taxon>Meloidogyne incognita group</taxon>
    </lineage>
</organism>
<evidence type="ECO:0000256" key="1">
    <source>
        <dbReference type="SAM" id="MobiDB-lite"/>
    </source>
</evidence>
<feature type="compositionally biased region" description="Basic residues" evidence="1">
    <location>
        <begin position="116"/>
        <end position="129"/>
    </location>
</feature>
<feature type="compositionally biased region" description="Basic and acidic residues" evidence="1">
    <location>
        <begin position="63"/>
        <end position="73"/>
    </location>
</feature>
<accession>A0A914LX23</accession>
<evidence type="ECO:0000313" key="4">
    <source>
        <dbReference type="WBParaSite" id="Minc3s00897g18643"/>
    </source>
</evidence>
<dbReference type="Proteomes" id="UP000887563">
    <property type="component" value="Unplaced"/>
</dbReference>
<evidence type="ECO:0000313" key="3">
    <source>
        <dbReference type="Proteomes" id="UP000887563"/>
    </source>
</evidence>
<feature type="region of interest" description="Disordered" evidence="1">
    <location>
        <begin position="50"/>
        <end position="142"/>
    </location>
</feature>
<keyword evidence="2" id="KW-0732">Signal</keyword>
<feature type="chain" id="PRO_5036744207" evidence="2">
    <location>
        <begin position="33"/>
        <end position="169"/>
    </location>
</feature>
<dbReference type="WBParaSite" id="Minc3s00897g18643">
    <property type="protein sequence ID" value="Minc3s00897g18643"/>
    <property type="gene ID" value="Minc3s00897g18643"/>
</dbReference>
<reference evidence="4" key="1">
    <citation type="submission" date="2022-11" db="UniProtKB">
        <authorList>
            <consortium name="WormBaseParasite"/>
        </authorList>
    </citation>
    <scope>IDENTIFICATION</scope>
</reference>
<sequence length="169" mass="19582">MKILKQKNIFSNKILLISLLLIAILFCQVCLGGNKKRNGKSINSEVNFQHKSERQSLSQSDSIKIDGKKKELEQSNGEQNLNKLNNEEGEEEVKKKEKFKGIEENTSNFGKEKIKNKGRKRGKGKKKSSKNQENSKQINEEKFEGITDEIFKNVEEEIWNDFNENYENI</sequence>
<protein>
    <submittedName>
        <fullName evidence="4">Candidate secreted effector</fullName>
    </submittedName>
</protein>
<dbReference type="AlphaFoldDB" id="A0A914LX23"/>
<evidence type="ECO:0000256" key="2">
    <source>
        <dbReference type="SAM" id="SignalP"/>
    </source>
</evidence>
<keyword evidence="3" id="KW-1185">Reference proteome</keyword>
<proteinExistence type="predicted"/>
<name>A0A914LX23_MELIC</name>